<feature type="domain" description="Transposase IS200-like" evidence="1">
    <location>
        <begin position="9"/>
        <end position="123"/>
    </location>
</feature>
<reference evidence="2 3" key="1">
    <citation type="journal article" date="2021" name="Sci. Rep.">
        <title>The distribution of antibiotic resistance genes in chicken gut microbiota commensals.</title>
        <authorList>
            <person name="Juricova H."/>
            <person name="Matiasovicova J."/>
            <person name="Kubasova T."/>
            <person name="Cejkova D."/>
            <person name="Rychlik I."/>
        </authorList>
    </citation>
    <scope>NUCLEOTIDE SEQUENCE [LARGE SCALE GENOMIC DNA]</scope>
    <source>
        <strain evidence="2 3">An773</strain>
    </source>
</reference>
<comment type="caution">
    <text evidence="2">The sequence shown here is derived from an EMBL/GenBank/DDBJ whole genome shotgun (WGS) entry which is preliminary data.</text>
</comment>
<keyword evidence="3" id="KW-1185">Reference proteome</keyword>
<dbReference type="Gene3D" id="3.30.70.1290">
    <property type="entry name" value="Transposase IS200-like"/>
    <property type="match status" value="1"/>
</dbReference>
<gene>
    <name evidence="2" type="ORF">H7U36_12600</name>
</gene>
<name>A0ABS2EBC9_9FIRM</name>
<dbReference type="InterPro" id="IPR002686">
    <property type="entry name" value="Transposase_17"/>
</dbReference>
<dbReference type="SMART" id="SM01321">
    <property type="entry name" value="Y1_Tnp"/>
    <property type="match status" value="1"/>
</dbReference>
<evidence type="ECO:0000313" key="3">
    <source>
        <dbReference type="Proteomes" id="UP000716906"/>
    </source>
</evidence>
<accession>A0ABS2EBC9</accession>
<evidence type="ECO:0000313" key="2">
    <source>
        <dbReference type="EMBL" id="MBM6738930.1"/>
    </source>
</evidence>
<dbReference type="PANTHER" id="PTHR34322:SF2">
    <property type="entry name" value="TRANSPOSASE IS200-LIKE DOMAIN-CONTAINING PROTEIN"/>
    <property type="match status" value="1"/>
</dbReference>
<dbReference type="Proteomes" id="UP000716906">
    <property type="component" value="Unassembled WGS sequence"/>
</dbReference>
<sequence>MAQGKRQESSTGVYHVIAKGIARENNFSQIRERKYFQKIIRKYKDKYAVKIFSYCIMSNHVHLMIGAELPVLSLFMARILAEYAIYYNYKHNRNGHVFQNRFTSECIETESYFWNCLRYIHMNPVKAGMAVHATDYRFSSMREFFPGKAKDPLIHPDSLTMAKQKFGDCALFEEFHRKRNYEIFQDIYNEMEQQRLEVAEKLAREMYEQAQMNYLTQVFEEKSYREEYIKNIQQTLNVSQRKSKLLYSKIRNQVKNN</sequence>
<dbReference type="RefSeq" id="WP_138304924.1">
    <property type="nucleotide sequence ID" value="NZ_JACLYY010000014.1"/>
</dbReference>
<dbReference type="InterPro" id="IPR036515">
    <property type="entry name" value="Transposase_17_sf"/>
</dbReference>
<dbReference type="PANTHER" id="PTHR34322">
    <property type="entry name" value="TRANSPOSASE, Y1_TNP DOMAIN-CONTAINING"/>
    <property type="match status" value="1"/>
</dbReference>
<evidence type="ECO:0000259" key="1">
    <source>
        <dbReference type="SMART" id="SM01321"/>
    </source>
</evidence>
<proteinExistence type="predicted"/>
<dbReference type="SUPFAM" id="SSF143422">
    <property type="entry name" value="Transposase IS200-like"/>
    <property type="match status" value="1"/>
</dbReference>
<dbReference type="EMBL" id="JACLYY010000014">
    <property type="protein sequence ID" value="MBM6738930.1"/>
    <property type="molecule type" value="Genomic_DNA"/>
</dbReference>
<organism evidence="2 3">
    <name type="scientific">Faecalicatena fissicatena</name>
    <dbReference type="NCBI Taxonomy" id="290055"/>
    <lineage>
        <taxon>Bacteria</taxon>
        <taxon>Bacillati</taxon>
        <taxon>Bacillota</taxon>
        <taxon>Clostridia</taxon>
        <taxon>Lachnospirales</taxon>
        <taxon>Lachnospiraceae</taxon>
        <taxon>Faecalicatena</taxon>
    </lineage>
</organism>
<dbReference type="Pfam" id="PF01797">
    <property type="entry name" value="Y1_Tnp"/>
    <property type="match status" value="1"/>
</dbReference>
<protein>
    <submittedName>
        <fullName evidence="2">Transposase</fullName>
    </submittedName>
</protein>